<keyword evidence="2" id="KW-1015">Disulfide bond</keyword>
<dbReference type="InterPro" id="IPR006558">
    <property type="entry name" value="LamG-like"/>
</dbReference>
<evidence type="ECO:0000256" key="3">
    <source>
        <dbReference type="SAM" id="Phobius"/>
    </source>
</evidence>
<evidence type="ECO:0000313" key="5">
    <source>
        <dbReference type="EMBL" id="MCX2847158.1"/>
    </source>
</evidence>
<name>A0ABT3RY53_9MICO</name>
<reference evidence="5 6" key="1">
    <citation type="submission" date="2022-11" db="EMBL/GenBank/DDBJ databases">
        <title>Taxonomy of Curtobacterium flaccumfaciens.</title>
        <authorList>
            <person name="Osdaghi E."/>
            <person name="Taghavi S.M."/>
            <person name="Hamidizade M."/>
            <person name="Abachi H."/>
            <person name="Fazliarab A."/>
            <person name="Baeyen S."/>
            <person name="Portier P."/>
            <person name="Van Vaerenbergh J."/>
            <person name="Jacques M.-A."/>
        </authorList>
    </citation>
    <scope>NUCLEOTIDE SEQUENCE [LARGE SCALE GENOMIC DNA]</scope>
    <source>
        <strain evidence="5 6">LMG 3715</strain>
    </source>
</reference>
<keyword evidence="6" id="KW-1185">Reference proteome</keyword>
<keyword evidence="3" id="KW-0812">Transmembrane</keyword>
<evidence type="ECO:0000256" key="2">
    <source>
        <dbReference type="ARBA" id="ARBA00023157"/>
    </source>
</evidence>
<keyword evidence="1" id="KW-0732">Signal</keyword>
<dbReference type="PROSITE" id="PS50025">
    <property type="entry name" value="LAM_G_DOMAIN"/>
    <property type="match status" value="1"/>
</dbReference>
<dbReference type="Proteomes" id="UP001207276">
    <property type="component" value="Unassembled WGS sequence"/>
</dbReference>
<dbReference type="InterPro" id="IPR001791">
    <property type="entry name" value="Laminin_G"/>
</dbReference>
<feature type="transmembrane region" description="Helical" evidence="3">
    <location>
        <begin position="151"/>
        <end position="168"/>
    </location>
</feature>
<accession>A0ABT3RY53</accession>
<dbReference type="CDD" id="cd06462">
    <property type="entry name" value="Peptidase_S24_S26"/>
    <property type="match status" value="1"/>
</dbReference>
<gene>
    <name evidence="5" type="ORF">ORG12_00570</name>
</gene>
<evidence type="ECO:0000256" key="1">
    <source>
        <dbReference type="ARBA" id="ARBA00022729"/>
    </source>
</evidence>
<dbReference type="SMART" id="SM00560">
    <property type="entry name" value="LamGL"/>
    <property type="match status" value="1"/>
</dbReference>
<comment type="caution">
    <text evidence="5">The sequence shown here is derived from an EMBL/GenBank/DDBJ whole genome shotgun (WGS) entry which is preliminary data.</text>
</comment>
<evidence type="ECO:0000313" key="6">
    <source>
        <dbReference type="Proteomes" id="UP001207276"/>
    </source>
</evidence>
<dbReference type="Pfam" id="PF13385">
    <property type="entry name" value="Laminin_G_3"/>
    <property type="match status" value="1"/>
</dbReference>
<dbReference type="Gene3D" id="2.60.120.200">
    <property type="match status" value="1"/>
</dbReference>
<feature type="domain" description="Laminin G" evidence="4">
    <location>
        <begin position="310"/>
        <end position="483"/>
    </location>
</feature>
<sequence>MPNATTRRHVRCAGDVPRLLLAVTARTILWSALLLSLWASLPAALGWHVTTVVSDSMAPGIRTGDIVAAMPAGPDTVEAGRVLLVEDPDHRGRLRLHRLERVEQDGALRLRGDANPTADRTAVAPDAVLGVGVLRFPWVGMPGVWIRGGDWTSLLLTGVVAAVLVVAGRADRDITAGRPCRTCGTPRRDVHSPVVAEPGTVTVTAVSSFTVPVAAFTAAAIVLTLLAAAGAGTGFGARAGFNGSTGTASALGTGGFGCFHQPAPGTALAWDFAEKSGPRVVDSSGSGADGTFTPAAARVDADCATNPYATFWTEDGAEGWAVTDTAVDAPNAFTIEVWFRTQDTDGGRVFGFGSDRSAASQYRDRHLYIGADGVLRFGVEGSGSQFKFTLGSTATVTDGEWHHAVATFQSRSMALWVDGQLQGSRSDAVTLRQYAGHWRAGRQTLAGWPNAGDYVYTGDVDTVRVHERVLDAAAITRAFQAGR</sequence>
<proteinExistence type="predicted"/>
<evidence type="ECO:0000259" key="4">
    <source>
        <dbReference type="PROSITE" id="PS50025"/>
    </source>
</evidence>
<protein>
    <recommendedName>
        <fullName evidence="4">Laminin G domain-containing protein</fullName>
    </recommendedName>
</protein>
<keyword evidence="3" id="KW-0472">Membrane</keyword>
<keyword evidence="3" id="KW-1133">Transmembrane helix</keyword>
<dbReference type="EMBL" id="JAPJDE010000001">
    <property type="protein sequence ID" value="MCX2847158.1"/>
    <property type="molecule type" value="Genomic_DNA"/>
</dbReference>
<organism evidence="5 6">
    <name type="scientific">Curtobacterium poinsettiae</name>
    <dbReference type="NCBI Taxonomy" id="159612"/>
    <lineage>
        <taxon>Bacteria</taxon>
        <taxon>Bacillati</taxon>
        <taxon>Actinomycetota</taxon>
        <taxon>Actinomycetes</taxon>
        <taxon>Micrococcales</taxon>
        <taxon>Microbacteriaceae</taxon>
        <taxon>Curtobacterium</taxon>
    </lineage>
</organism>
<feature type="transmembrane region" description="Helical" evidence="3">
    <location>
        <begin position="20"/>
        <end position="41"/>
    </location>
</feature>
<dbReference type="InterPro" id="IPR013320">
    <property type="entry name" value="ConA-like_dom_sf"/>
</dbReference>
<dbReference type="RefSeq" id="WP_262161379.1">
    <property type="nucleotide sequence ID" value="NZ_CP104934.1"/>
</dbReference>
<dbReference type="SUPFAM" id="SSF49899">
    <property type="entry name" value="Concanavalin A-like lectins/glucanases"/>
    <property type="match status" value="1"/>
</dbReference>